<evidence type="ECO:0000313" key="4">
    <source>
        <dbReference type="Proteomes" id="UP001209803"/>
    </source>
</evidence>
<dbReference type="RefSeq" id="WP_265680393.1">
    <property type="nucleotide sequence ID" value="NZ_CP120863.1"/>
</dbReference>
<feature type="region of interest" description="Disordered" evidence="1">
    <location>
        <begin position="455"/>
        <end position="480"/>
    </location>
</feature>
<sequence length="539" mass="54685">MLRLLISLVVLSFALLPAKASDDTCVTSAPNGQSLRVYDSASTNSPVLGGIGVGTCGIQVTNQCEGTMCVIVLAGLNGWVEMQHISNSPVVAPGLMSSGAGTGSYVYGVTGGAGSVTAAGRTQPTPVDANGEVRVQKTGPSTATLTLPQEVTPGPIPLSGNGAGPWTGGFGSWGGMPMAVTVTFNGLGAQTATLELKGNNQLAAMTIRLDLAARSLPEVQQSGRPAPATPSPAGSRFNACSELDRLTKEINSRAGTKQIQDMRSIYVISGVKSTEPTADQAACQKALDLISQDAGLWVLVEEQAGLGPAAPPPPPAPVASQQVRPSTVPAPRPTPQPTTTTNQSSQHQSDPQGLLAQACSILQPLISPLLRGGSRAEREQVLALLTAQGLVSVSGAQPVQCALILAGLMSSGLVANDNRPWAAIAQSGAPGFGGEDPATMIAGGREIGIDPSDFIPEFNPDGQAANPAPPPQPTSPSSAEDPCILLGNALVIAVRVGFPGDLSAFADLLKTHGVETLAPASAPQCLAALNSARQAGLAR</sequence>
<feature type="region of interest" description="Disordered" evidence="1">
    <location>
        <begin position="218"/>
        <end position="237"/>
    </location>
</feature>
<accession>A0ABY8F1S0</accession>
<feature type="region of interest" description="Disordered" evidence="1">
    <location>
        <begin position="307"/>
        <end position="352"/>
    </location>
</feature>
<keyword evidence="2" id="KW-0732">Signal</keyword>
<feature type="chain" id="PRO_5045151231" description="SH3 domain-containing protein" evidence="2">
    <location>
        <begin position="21"/>
        <end position="539"/>
    </location>
</feature>
<name>A0ABY8F1S0_9HYPH</name>
<organism evidence="3 4">
    <name type="scientific">Roseibium porphyridii</name>
    <dbReference type="NCBI Taxonomy" id="2866279"/>
    <lineage>
        <taxon>Bacteria</taxon>
        <taxon>Pseudomonadati</taxon>
        <taxon>Pseudomonadota</taxon>
        <taxon>Alphaproteobacteria</taxon>
        <taxon>Hyphomicrobiales</taxon>
        <taxon>Stappiaceae</taxon>
        <taxon>Roseibium</taxon>
    </lineage>
</organism>
<evidence type="ECO:0000256" key="1">
    <source>
        <dbReference type="SAM" id="MobiDB-lite"/>
    </source>
</evidence>
<keyword evidence="4" id="KW-1185">Reference proteome</keyword>
<dbReference type="EMBL" id="CP120863">
    <property type="protein sequence ID" value="WFE89428.1"/>
    <property type="molecule type" value="Genomic_DNA"/>
</dbReference>
<proteinExistence type="predicted"/>
<reference evidence="3 4" key="1">
    <citation type="submission" date="2023-03" db="EMBL/GenBank/DDBJ databases">
        <title>Roseibium porphyridii sp. nov. and Roseibium rhodosorbium sp. nov. isolated from marine algae, Porphyridium cruentum and Rhodosorus marinus, respectively.</title>
        <authorList>
            <person name="Lee M.W."/>
            <person name="Choi B.J."/>
            <person name="Lee J.K."/>
            <person name="Choi D.G."/>
            <person name="Baek J.H."/>
            <person name="Bayburt H."/>
            <person name="Kim J.M."/>
            <person name="Han D.M."/>
            <person name="Kim K.H."/>
            <person name="Jeon C.O."/>
        </authorList>
    </citation>
    <scope>NUCLEOTIDE SEQUENCE [LARGE SCALE GENOMIC DNA]</scope>
    <source>
        <strain evidence="3 4">KMA01</strain>
    </source>
</reference>
<evidence type="ECO:0000256" key="2">
    <source>
        <dbReference type="SAM" id="SignalP"/>
    </source>
</evidence>
<evidence type="ECO:0000313" key="3">
    <source>
        <dbReference type="EMBL" id="WFE89428.1"/>
    </source>
</evidence>
<gene>
    <name evidence="3" type="ORF">K1718_25280</name>
</gene>
<dbReference type="Proteomes" id="UP001209803">
    <property type="component" value="Chromosome"/>
</dbReference>
<feature type="signal peptide" evidence="2">
    <location>
        <begin position="1"/>
        <end position="20"/>
    </location>
</feature>
<evidence type="ECO:0008006" key="5">
    <source>
        <dbReference type="Google" id="ProtNLM"/>
    </source>
</evidence>
<protein>
    <recommendedName>
        <fullName evidence="5">SH3 domain-containing protein</fullName>
    </recommendedName>
</protein>
<feature type="compositionally biased region" description="Low complexity" evidence="1">
    <location>
        <begin position="337"/>
        <end position="349"/>
    </location>
</feature>